<feature type="region of interest" description="Disordered" evidence="1">
    <location>
        <begin position="1"/>
        <end position="20"/>
    </location>
</feature>
<comment type="caution">
    <text evidence="2">The sequence shown here is derived from an EMBL/GenBank/DDBJ whole genome shotgun (WGS) entry which is preliminary data.</text>
</comment>
<dbReference type="Proteomes" id="UP000229600">
    <property type="component" value="Unassembled WGS sequence"/>
</dbReference>
<protein>
    <submittedName>
        <fullName evidence="2">Uncharacterized protein</fullName>
    </submittedName>
</protein>
<proteinExistence type="predicted"/>
<dbReference type="EMBL" id="PCWN01000009">
    <property type="protein sequence ID" value="PIR03691.1"/>
    <property type="molecule type" value="Genomic_DNA"/>
</dbReference>
<evidence type="ECO:0000256" key="1">
    <source>
        <dbReference type="SAM" id="MobiDB-lite"/>
    </source>
</evidence>
<name>A0A2H0N483_9BACT</name>
<evidence type="ECO:0000313" key="2">
    <source>
        <dbReference type="EMBL" id="PIR03691.1"/>
    </source>
</evidence>
<evidence type="ECO:0000313" key="3">
    <source>
        <dbReference type="Proteomes" id="UP000229600"/>
    </source>
</evidence>
<dbReference type="AlphaFoldDB" id="A0A2H0N483"/>
<gene>
    <name evidence="2" type="ORF">COV59_04440</name>
</gene>
<sequence>MAEGLIVPRDCGERKTDPPRIEGHVFADLVEDWTDVQTAPREPDPPATDLLWSGSLPLHRRR</sequence>
<reference evidence="2 3" key="1">
    <citation type="submission" date="2017-09" db="EMBL/GenBank/DDBJ databases">
        <title>Depth-based differentiation of microbial function through sediment-hosted aquifers and enrichment of novel symbionts in the deep terrestrial subsurface.</title>
        <authorList>
            <person name="Probst A.J."/>
            <person name="Ladd B."/>
            <person name="Jarett J.K."/>
            <person name="Geller-Mcgrath D.E."/>
            <person name="Sieber C.M."/>
            <person name="Emerson J.B."/>
            <person name="Anantharaman K."/>
            <person name="Thomas B.C."/>
            <person name="Malmstrom R."/>
            <person name="Stieglmeier M."/>
            <person name="Klingl A."/>
            <person name="Woyke T."/>
            <person name="Ryan C.M."/>
            <person name="Banfield J.F."/>
        </authorList>
    </citation>
    <scope>NUCLEOTIDE SEQUENCE [LARGE SCALE GENOMIC DNA]</scope>
    <source>
        <strain evidence="2">CG11_big_fil_rev_8_21_14_0_20_39_34</strain>
    </source>
</reference>
<feature type="compositionally biased region" description="Basic and acidic residues" evidence="1">
    <location>
        <begin position="10"/>
        <end position="20"/>
    </location>
</feature>
<organism evidence="2 3">
    <name type="scientific">Candidatus Magasanikbacteria bacterium CG11_big_fil_rev_8_21_14_0_20_39_34</name>
    <dbReference type="NCBI Taxonomy" id="1974653"/>
    <lineage>
        <taxon>Bacteria</taxon>
        <taxon>Candidatus Magasanikiibacteriota</taxon>
    </lineage>
</organism>
<accession>A0A2H0N483</accession>
<feature type="region of interest" description="Disordered" evidence="1">
    <location>
        <begin position="37"/>
        <end position="62"/>
    </location>
</feature>